<keyword evidence="2" id="KW-1185">Reference proteome</keyword>
<proteinExistence type="predicted"/>
<reference evidence="1" key="1">
    <citation type="submission" date="2015-04" db="UniProtKB">
        <authorList>
            <consortium name="EnsemblPlants"/>
        </authorList>
    </citation>
    <scope>IDENTIFICATION</scope>
</reference>
<dbReference type="HOGENOM" id="CLU_070698_0_0_1"/>
<dbReference type="EnsemblPlants" id="OMERI03G29510.1">
    <property type="protein sequence ID" value="OMERI03G29510.1"/>
    <property type="gene ID" value="OMERI03G29510"/>
</dbReference>
<sequence>MPCCEGTAAKPIILTGLIPSICLFYRLTCSDLVPSSGLCTQELLARFPLHFSLSSISDDEQPKIMEINYFFYKLRLWASLHCIIASTVQRGQDRRGATSRGWSRCARLQRIVRRYVLVDMLTDLTEICLGEYVVCGALGLLELLLRRCVGEYMVPLHFSLISIGDDEQPTTIEINYFFYKVCLGGYAFRPYGDMSWCICGLRCFGVAGVALTEIVSVNMWFEVLWGSWSCSSN</sequence>
<dbReference type="AlphaFoldDB" id="A0A0E0D620"/>
<dbReference type="Gramene" id="OMERI03G29510.1">
    <property type="protein sequence ID" value="OMERI03G29510.1"/>
    <property type="gene ID" value="OMERI03G29510"/>
</dbReference>
<organism evidence="1">
    <name type="scientific">Oryza meridionalis</name>
    <dbReference type="NCBI Taxonomy" id="40149"/>
    <lineage>
        <taxon>Eukaryota</taxon>
        <taxon>Viridiplantae</taxon>
        <taxon>Streptophyta</taxon>
        <taxon>Embryophyta</taxon>
        <taxon>Tracheophyta</taxon>
        <taxon>Spermatophyta</taxon>
        <taxon>Magnoliopsida</taxon>
        <taxon>Liliopsida</taxon>
        <taxon>Poales</taxon>
        <taxon>Poaceae</taxon>
        <taxon>BOP clade</taxon>
        <taxon>Oryzoideae</taxon>
        <taxon>Oryzeae</taxon>
        <taxon>Oryzinae</taxon>
        <taxon>Oryza</taxon>
    </lineage>
</organism>
<evidence type="ECO:0000313" key="2">
    <source>
        <dbReference type="Proteomes" id="UP000008021"/>
    </source>
</evidence>
<protein>
    <submittedName>
        <fullName evidence="1">Uncharacterized protein</fullName>
    </submittedName>
</protein>
<evidence type="ECO:0000313" key="1">
    <source>
        <dbReference type="EnsemblPlants" id="OMERI03G29510.1"/>
    </source>
</evidence>
<reference evidence="1" key="2">
    <citation type="submission" date="2018-05" db="EMBL/GenBank/DDBJ databases">
        <title>OmerRS3 (Oryza meridionalis Reference Sequence Version 3).</title>
        <authorList>
            <person name="Zhang J."/>
            <person name="Kudrna D."/>
            <person name="Lee S."/>
            <person name="Talag J."/>
            <person name="Welchert J."/>
            <person name="Wing R.A."/>
        </authorList>
    </citation>
    <scope>NUCLEOTIDE SEQUENCE [LARGE SCALE GENOMIC DNA]</scope>
    <source>
        <strain evidence="1">cv. OR44</strain>
    </source>
</reference>
<dbReference type="Proteomes" id="UP000008021">
    <property type="component" value="Chromosome 3"/>
</dbReference>
<name>A0A0E0D620_9ORYZ</name>
<accession>A0A0E0D620</accession>